<keyword evidence="1" id="KW-0812">Transmembrane</keyword>
<sequence>MQPERKLLKYRGKECLNCFQPLDKSEKYCHNCGQLNSTKKLTFNDFFNEFFAGILAYDSRVYRTINSLLFNPGKISKDYIEGKRQRYANPYRFYLSASIVFFIIWGFTTDSEGIQEASAAANEINNEEIQKEIDSAIADAELPVESTANENSFTLLNDEDETLEEIYLSQQELDTMGFWTRSATKMKIFSKFYDDNKITASTKAMESLKYDQTGFNKWLYKKTIDLNLISSNPNLFIDYFFSKLPFIIFFYLPVFALFIWLVYARRTFSYMEHLIFTFHNQTMWFVLFSIAIIVDYTFNIGTGKTIGTFFFLFYLYKAMRKFYRQGRVKTILKFIIINGIFFILAVIATIFSLIASFAVY</sequence>
<feature type="transmembrane region" description="Helical" evidence="1">
    <location>
        <begin position="244"/>
        <end position="263"/>
    </location>
</feature>
<accession>A0A918VVR2</accession>
<evidence type="ECO:0000313" key="3">
    <source>
        <dbReference type="Proteomes" id="UP000610456"/>
    </source>
</evidence>
<feature type="transmembrane region" description="Helical" evidence="1">
    <location>
        <begin position="331"/>
        <end position="359"/>
    </location>
</feature>
<feature type="transmembrane region" description="Helical" evidence="1">
    <location>
        <begin position="275"/>
        <end position="294"/>
    </location>
</feature>
<proteinExistence type="predicted"/>
<dbReference type="Pfam" id="PF12412">
    <property type="entry name" value="DUF3667"/>
    <property type="match status" value="1"/>
</dbReference>
<keyword evidence="3" id="KW-1185">Reference proteome</keyword>
<keyword evidence="1" id="KW-0472">Membrane</keyword>
<gene>
    <name evidence="2" type="ORF">GCM10007103_06050</name>
</gene>
<evidence type="ECO:0000313" key="2">
    <source>
        <dbReference type="EMBL" id="GHA27457.1"/>
    </source>
</evidence>
<protein>
    <recommendedName>
        <fullName evidence="4">DUF3667 domain-containing protein</fullName>
    </recommendedName>
</protein>
<feature type="transmembrane region" description="Helical" evidence="1">
    <location>
        <begin position="91"/>
        <end position="108"/>
    </location>
</feature>
<dbReference type="AlphaFoldDB" id="A0A918VVR2"/>
<evidence type="ECO:0000256" key="1">
    <source>
        <dbReference type="SAM" id="Phobius"/>
    </source>
</evidence>
<reference evidence="2" key="2">
    <citation type="submission" date="2020-09" db="EMBL/GenBank/DDBJ databases">
        <authorList>
            <person name="Sun Q."/>
            <person name="Kim S."/>
        </authorList>
    </citation>
    <scope>NUCLEOTIDE SEQUENCE</scope>
    <source>
        <strain evidence="2">KCTC 12719</strain>
    </source>
</reference>
<feature type="transmembrane region" description="Helical" evidence="1">
    <location>
        <begin position="300"/>
        <end position="319"/>
    </location>
</feature>
<name>A0A918VVR2_9FLAO</name>
<evidence type="ECO:0008006" key="4">
    <source>
        <dbReference type="Google" id="ProtNLM"/>
    </source>
</evidence>
<comment type="caution">
    <text evidence="2">The sequence shown here is derived from an EMBL/GenBank/DDBJ whole genome shotgun (WGS) entry which is preliminary data.</text>
</comment>
<organism evidence="2 3">
    <name type="scientific">Salinimicrobium marinum</name>
    <dbReference type="NCBI Taxonomy" id="680283"/>
    <lineage>
        <taxon>Bacteria</taxon>
        <taxon>Pseudomonadati</taxon>
        <taxon>Bacteroidota</taxon>
        <taxon>Flavobacteriia</taxon>
        <taxon>Flavobacteriales</taxon>
        <taxon>Flavobacteriaceae</taxon>
        <taxon>Salinimicrobium</taxon>
    </lineage>
</organism>
<dbReference type="Proteomes" id="UP000610456">
    <property type="component" value="Unassembled WGS sequence"/>
</dbReference>
<keyword evidence="1" id="KW-1133">Transmembrane helix</keyword>
<dbReference type="InterPro" id="IPR022134">
    <property type="entry name" value="DUF3667"/>
</dbReference>
<reference evidence="2" key="1">
    <citation type="journal article" date="2014" name="Int. J. Syst. Evol. Microbiol.">
        <title>Complete genome sequence of Corynebacterium casei LMG S-19264T (=DSM 44701T), isolated from a smear-ripened cheese.</title>
        <authorList>
            <consortium name="US DOE Joint Genome Institute (JGI-PGF)"/>
            <person name="Walter F."/>
            <person name="Albersmeier A."/>
            <person name="Kalinowski J."/>
            <person name="Ruckert C."/>
        </authorList>
    </citation>
    <scope>NUCLEOTIDE SEQUENCE</scope>
    <source>
        <strain evidence="2">KCTC 12719</strain>
    </source>
</reference>
<dbReference type="EMBL" id="BMXB01000001">
    <property type="protein sequence ID" value="GHA27457.1"/>
    <property type="molecule type" value="Genomic_DNA"/>
</dbReference>